<accession>A0A1W2B0Q5</accession>
<reference evidence="3" key="1">
    <citation type="submission" date="2017-04" db="EMBL/GenBank/DDBJ databases">
        <authorList>
            <person name="Varghese N."/>
            <person name="Submissions S."/>
        </authorList>
    </citation>
    <scope>NUCLEOTIDE SEQUENCE [LARGE SCALE GENOMIC DNA]</scope>
    <source>
        <strain evidence="3">DSM 12126</strain>
    </source>
</reference>
<keyword evidence="3" id="KW-1185">Reference proteome</keyword>
<dbReference type="RefSeq" id="WP_084238003.1">
    <property type="nucleotide sequence ID" value="NZ_FWXT01000001.1"/>
</dbReference>
<feature type="region of interest" description="Disordered" evidence="1">
    <location>
        <begin position="178"/>
        <end position="198"/>
    </location>
</feature>
<evidence type="ECO:0000256" key="1">
    <source>
        <dbReference type="SAM" id="MobiDB-lite"/>
    </source>
</evidence>
<dbReference type="Proteomes" id="UP000192756">
    <property type="component" value="Unassembled WGS sequence"/>
</dbReference>
<dbReference type="PROSITE" id="PS51257">
    <property type="entry name" value="PROKAR_LIPOPROTEIN"/>
    <property type="match status" value="1"/>
</dbReference>
<protein>
    <submittedName>
        <fullName evidence="2">Uncharacterized protein</fullName>
    </submittedName>
</protein>
<dbReference type="STRING" id="151894.SAMN04488524_1813"/>
<dbReference type="OrthoDB" id="1448085at2"/>
<sequence length="437" mass="49486">MKKDNVPMFKRTSFFFTISCLFVLLVSIYACRKTLGDNAAEYSKKGYSTEHHKIDYNSSVSDSVLNFSVQVYKRSDNTKEIDEIFEIDLKKVSFSKDVYEALADKADKSEYNNLSTAEIKMICKSIKMMIQESTRSLNPVEVKDPKIQGLYMSLSFVRRILSNKLGLSQNLKATHSRSGKHLSSVNNDSDDPEEQDYPSYEQDVFEGYNLGLSSFALNEDIIVNKPLLQAIISQDLISASSDNRGLYVFQDVLETMNSSTFTLKDLLAAFDVYRNSHPELNSFVGWWPRGSSHGCCGNYSGACYYWHPICYVHDKICKKCTPSWFCFSGCVPDADAEDNKPFTFVEDSIDTNTIVLTIPTPVPPFAYYLTNLSQYDPELEPADTSLYYNANDGKYYSDTQYLNVLTDAYYFVDNYATGKYYKIVGGKVVKVGFVSAP</sequence>
<dbReference type="AlphaFoldDB" id="A0A1W2B0Q5"/>
<evidence type="ECO:0000313" key="3">
    <source>
        <dbReference type="Proteomes" id="UP000192756"/>
    </source>
</evidence>
<proteinExistence type="predicted"/>
<evidence type="ECO:0000313" key="2">
    <source>
        <dbReference type="EMBL" id="SMC66302.1"/>
    </source>
</evidence>
<organism evidence="2 3">
    <name type="scientific">Pedobacter africanus</name>
    <dbReference type="NCBI Taxonomy" id="151894"/>
    <lineage>
        <taxon>Bacteria</taxon>
        <taxon>Pseudomonadati</taxon>
        <taxon>Bacteroidota</taxon>
        <taxon>Sphingobacteriia</taxon>
        <taxon>Sphingobacteriales</taxon>
        <taxon>Sphingobacteriaceae</taxon>
        <taxon>Pedobacter</taxon>
    </lineage>
</organism>
<dbReference type="EMBL" id="FWXT01000001">
    <property type="protein sequence ID" value="SMC66302.1"/>
    <property type="molecule type" value="Genomic_DNA"/>
</dbReference>
<gene>
    <name evidence="2" type="ORF">SAMN04488524_1813</name>
</gene>
<name>A0A1W2B0Q5_9SPHI</name>